<dbReference type="Gene3D" id="1.10.220.50">
    <property type="entry name" value="Bacteriophage T4, Gp59, helicase assembly protein, C-terminal domain"/>
    <property type="match status" value="1"/>
</dbReference>
<dbReference type="AlphaFoldDB" id="A0A6C0JY45"/>
<protein>
    <recommendedName>
        <fullName evidence="4">Bacteriophage T4 Gp59 helicase assembly protein N-terminal domain-containing protein</fullName>
    </recommendedName>
</protein>
<dbReference type="InterPro" id="IPR037082">
    <property type="entry name" value="Phage_T4_Gp59_C_sf"/>
</dbReference>
<reference evidence="3" key="1">
    <citation type="journal article" date="2020" name="Nature">
        <title>Giant virus diversity and host interactions through global metagenomics.</title>
        <authorList>
            <person name="Schulz F."/>
            <person name="Roux S."/>
            <person name="Paez-Espino D."/>
            <person name="Jungbluth S."/>
            <person name="Walsh D.A."/>
            <person name="Denef V.J."/>
            <person name="McMahon K.D."/>
            <person name="Konstantinidis K.T."/>
            <person name="Eloe-Fadrosh E.A."/>
            <person name="Kyrpides N.C."/>
            <person name="Woyke T."/>
        </authorList>
    </citation>
    <scope>NUCLEOTIDE SEQUENCE</scope>
    <source>
        <strain evidence="3">GVMAG-S-1064190-84</strain>
    </source>
</reference>
<dbReference type="SUPFAM" id="SSF48493">
    <property type="entry name" value="gene 59 helicase assembly protein"/>
    <property type="match status" value="1"/>
</dbReference>
<name>A0A6C0JY45_9ZZZZ</name>
<dbReference type="Pfam" id="PF08993">
    <property type="entry name" value="T4_Gp59_N"/>
    <property type="match status" value="1"/>
</dbReference>
<dbReference type="Gene3D" id="1.10.8.60">
    <property type="match status" value="1"/>
</dbReference>
<dbReference type="EMBL" id="MN740699">
    <property type="protein sequence ID" value="QHU08798.1"/>
    <property type="molecule type" value="Genomic_DNA"/>
</dbReference>
<evidence type="ECO:0000259" key="2">
    <source>
        <dbReference type="Pfam" id="PF08994"/>
    </source>
</evidence>
<evidence type="ECO:0000259" key="1">
    <source>
        <dbReference type="Pfam" id="PF08993"/>
    </source>
</evidence>
<dbReference type="HAMAP" id="MF_04156">
    <property type="entry name" value="HELIC_LOADER_T4"/>
    <property type="match status" value="1"/>
</dbReference>
<dbReference type="InterPro" id="IPR015085">
    <property type="entry name" value="Phage_T4_Gp59_N"/>
</dbReference>
<dbReference type="InterPro" id="IPR023197">
    <property type="entry name" value="Phage_T4_Gp59_dom_sf"/>
</dbReference>
<evidence type="ECO:0000313" key="3">
    <source>
        <dbReference type="EMBL" id="QHU08798.1"/>
    </source>
</evidence>
<proteinExistence type="inferred from homology"/>
<sequence length="198" mass="23649">MLSSFNVYQLYHAINLHFTSSKYDFFTYNGKTNATMASFEKRKDRYWYQKLGKKILDENELILFLAANFIENGKIWIGNLLTEESFDCYLKHKAVLESIEYRFEQDCNVIFGEIENPIQVFKVDNGYPILLKLLLRNEINIESVCLILRFINFISCWNKSLTDDIRWQLMRNKIIKYEPFIAAKEDRIKRIFLSHIKS</sequence>
<feature type="domain" description="Bacteriophage T4 Gp59 helicase assembly protein C-terminal" evidence="2">
    <location>
        <begin position="128"/>
        <end position="197"/>
    </location>
</feature>
<feature type="domain" description="Bacteriophage T4 Gp59 helicase assembly protein N-terminal" evidence="1">
    <location>
        <begin position="5"/>
        <end position="94"/>
    </location>
</feature>
<dbReference type="InterPro" id="IPR015086">
    <property type="entry name" value="Phage_T4_Gp59_C"/>
</dbReference>
<organism evidence="3">
    <name type="scientific">viral metagenome</name>
    <dbReference type="NCBI Taxonomy" id="1070528"/>
    <lineage>
        <taxon>unclassified sequences</taxon>
        <taxon>metagenomes</taxon>
        <taxon>organismal metagenomes</taxon>
    </lineage>
</organism>
<dbReference type="Pfam" id="PF08994">
    <property type="entry name" value="T4_Gp59_C"/>
    <property type="match status" value="1"/>
</dbReference>
<accession>A0A6C0JY45</accession>
<evidence type="ECO:0008006" key="4">
    <source>
        <dbReference type="Google" id="ProtNLM"/>
    </source>
</evidence>
<dbReference type="InterPro" id="IPR008944">
    <property type="entry name" value="Phage_T4_Gp59"/>
</dbReference>